<dbReference type="PANTHER" id="PTHR47219:SF9">
    <property type="entry name" value="GTPASE ACTIVATING PROTEIN AND CENTROSOME-ASSOCIATED, ISOFORM B"/>
    <property type="match status" value="1"/>
</dbReference>
<protein>
    <submittedName>
        <fullName evidence="2">TBC domain containing protein</fullName>
    </submittedName>
</protein>
<comment type="caution">
    <text evidence="2">The sequence shown here is derived from an EMBL/GenBank/DDBJ whole genome shotgun (WGS) entry which is preliminary data.</text>
</comment>
<dbReference type="Gene3D" id="1.10.472.80">
    <property type="entry name" value="Ypt/Rab-GAP domain of gyp1p, domain 3"/>
    <property type="match status" value="1"/>
</dbReference>
<dbReference type="Gene3D" id="1.10.10.750">
    <property type="entry name" value="Ypt/Rab-GAP domain of gyp1p, domain 1"/>
    <property type="match status" value="1"/>
</dbReference>
<evidence type="ECO:0000313" key="2">
    <source>
        <dbReference type="EMBL" id="OHT07362.1"/>
    </source>
</evidence>
<dbReference type="RefSeq" id="XP_068360498.1">
    <property type="nucleotide sequence ID" value="XM_068503756.1"/>
</dbReference>
<reference evidence="2" key="1">
    <citation type="submission" date="2016-10" db="EMBL/GenBank/DDBJ databases">
        <authorList>
            <person name="Benchimol M."/>
            <person name="Almeida L.G."/>
            <person name="Vasconcelos A.T."/>
            <person name="Perreira-Neves A."/>
            <person name="Rosa I.A."/>
            <person name="Tasca T."/>
            <person name="Bogo M.R."/>
            <person name="de Souza W."/>
        </authorList>
    </citation>
    <scope>NUCLEOTIDE SEQUENCE [LARGE SCALE GENOMIC DNA]</scope>
    <source>
        <strain evidence="2">K</strain>
    </source>
</reference>
<dbReference type="AlphaFoldDB" id="A0A1J4K8U6"/>
<sequence length="315" mass="37554">MSPREKQLIKIEESKEFERSLKWVEMTDNKHWNQWMKNKRNKVASRVKKGIPDSIRSRAWALLTETSKMKKKYPTTMNELLEKPAHDGYIVINKDLSRTFPQIGFFSKPGFIESLRRVLCCYCQTDPTLGYTQGMSFIAGMLLAYMDEETAYYSFVNIMLQPRINHRGYLLSGFPRLERANDMLLCLMDKKCPKVIKRMNEIGVFMQMFTPGWFLTAYQSFNWPPEFQLRIFERFLFYGTRALINFAIIIIMKHVDILEKAEIEVFLKVLQHPDESERMMNWHSVLEDWDKNWIKKKEYEYLLDRVGAQSETDHY</sequence>
<dbReference type="Gene3D" id="1.10.8.270">
    <property type="entry name" value="putative rabgap domain of human tbc1 domain family member 14 like domains"/>
    <property type="match status" value="1"/>
</dbReference>
<dbReference type="VEuPathDB" id="TrichDB:TRFO_24443"/>
<dbReference type="FunFam" id="1.10.10.750:FF:000001">
    <property type="entry name" value="TBC1 domain family member 10A"/>
    <property type="match status" value="1"/>
</dbReference>
<accession>A0A1J4K8U6</accession>
<dbReference type="SUPFAM" id="SSF47923">
    <property type="entry name" value="Ypt/Rab-GAP domain of gyp1p"/>
    <property type="match status" value="2"/>
</dbReference>
<dbReference type="GeneID" id="94838460"/>
<dbReference type="InterPro" id="IPR035969">
    <property type="entry name" value="Rab-GAP_TBC_sf"/>
</dbReference>
<dbReference type="Pfam" id="PF00566">
    <property type="entry name" value="RabGAP-TBC"/>
    <property type="match status" value="1"/>
</dbReference>
<dbReference type="InterPro" id="IPR000195">
    <property type="entry name" value="Rab-GAP-TBC_dom"/>
</dbReference>
<dbReference type="InterPro" id="IPR050302">
    <property type="entry name" value="Rab_GAP_TBC_domain"/>
</dbReference>
<evidence type="ECO:0000313" key="3">
    <source>
        <dbReference type="Proteomes" id="UP000179807"/>
    </source>
</evidence>
<dbReference type="PANTHER" id="PTHR47219">
    <property type="entry name" value="RAB GTPASE-ACTIVATING PROTEIN 1-LIKE"/>
    <property type="match status" value="1"/>
</dbReference>
<dbReference type="Proteomes" id="UP000179807">
    <property type="component" value="Unassembled WGS sequence"/>
</dbReference>
<organism evidence="2 3">
    <name type="scientific">Tritrichomonas foetus</name>
    <dbReference type="NCBI Taxonomy" id="1144522"/>
    <lineage>
        <taxon>Eukaryota</taxon>
        <taxon>Metamonada</taxon>
        <taxon>Parabasalia</taxon>
        <taxon>Tritrichomonadida</taxon>
        <taxon>Tritrichomonadidae</taxon>
        <taxon>Tritrichomonas</taxon>
    </lineage>
</organism>
<dbReference type="SMART" id="SM00164">
    <property type="entry name" value="TBC"/>
    <property type="match status" value="1"/>
</dbReference>
<name>A0A1J4K8U6_9EUKA</name>
<dbReference type="PROSITE" id="PS50086">
    <property type="entry name" value="TBC_RABGAP"/>
    <property type="match status" value="1"/>
</dbReference>
<dbReference type="EMBL" id="MLAK01000699">
    <property type="protein sequence ID" value="OHT07362.1"/>
    <property type="molecule type" value="Genomic_DNA"/>
</dbReference>
<proteinExistence type="predicted"/>
<dbReference type="GO" id="GO:0031267">
    <property type="term" value="F:small GTPase binding"/>
    <property type="evidence" value="ECO:0007669"/>
    <property type="project" value="TreeGrafter"/>
</dbReference>
<dbReference type="GO" id="GO:0005096">
    <property type="term" value="F:GTPase activator activity"/>
    <property type="evidence" value="ECO:0007669"/>
    <property type="project" value="TreeGrafter"/>
</dbReference>
<feature type="domain" description="Rab-GAP TBC" evidence="1">
    <location>
        <begin position="50"/>
        <end position="239"/>
    </location>
</feature>
<gene>
    <name evidence="2" type="ORF">TRFO_24443</name>
</gene>
<evidence type="ECO:0000259" key="1">
    <source>
        <dbReference type="PROSITE" id="PS50086"/>
    </source>
</evidence>
<dbReference type="OrthoDB" id="294251at2759"/>
<keyword evidence="3" id="KW-1185">Reference proteome</keyword>